<proteinExistence type="predicted"/>
<keyword evidence="3" id="KW-1185">Reference proteome</keyword>
<feature type="region of interest" description="Disordered" evidence="1">
    <location>
        <begin position="24"/>
        <end position="58"/>
    </location>
</feature>
<sequence length="340" mass="36554">MLEEAIELFQRCLALQEYQLTESQSQVETMGAEGPTDVSDPEDGGASLADTDADTQPPQDARWATIVEPVTNDTLLDTLLAQLETLTTLCGLINVDAGRGLSWIEEYSGSLLNQKLPEYIKGTDRDAEATLTKANFISSLAEANFRSQRVDIATYERALHEAYVNLNLADDPKGLVDKAEALITYNTALRNSQLSSDNFISLSRWKALTAALDSLTAATKLPSTENLAKIHLARGDAEVHRFQLGQAPSHYDVANKNGSVLLKNAEKFYRGAANTARSTGDEKEVAEAVIKEALAAGLGGDATRIQEAVKLERKASQGVLEDAVDDGLVSLDALAAMGIA</sequence>
<gene>
    <name evidence="2" type="ORF">PVAG01_04498</name>
</gene>
<dbReference type="Proteomes" id="UP001629113">
    <property type="component" value="Unassembled WGS sequence"/>
</dbReference>
<reference evidence="2 3" key="1">
    <citation type="submission" date="2024-06" db="EMBL/GenBank/DDBJ databases">
        <title>Complete genome of Phlyctema vagabunda strain 19-DSS-EL-015.</title>
        <authorList>
            <person name="Fiorenzani C."/>
        </authorList>
    </citation>
    <scope>NUCLEOTIDE SEQUENCE [LARGE SCALE GENOMIC DNA]</scope>
    <source>
        <strain evidence="2 3">19-DSS-EL-015</strain>
    </source>
</reference>
<dbReference type="EMBL" id="JBFCZG010000003">
    <property type="protein sequence ID" value="KAL3425217.1"/>
    <property type="molecule type" value="Genomic_DNA"/>
</dbReference>
<organism evidence="2 3">
    <name type="scientific">Phlyctema vagabunda</name>
    <dbReference type="NCBI Taxonomy" id="108571"/>
    <lineage>
        <taxon>Eukaryota</taxon>
        <taxon>Fungi</taxon>
        <taxon>Dikarya</taxon>
        <taxon>Ascomycota</taxon>
        <taxon>Pezizomycotina</taxon>
        <taxon>Leotiomycetes</taxon>
        <taxon>Helotiales</taxon>
        <taxon>Dermateaceae</taxon>
        <taxon>Phlyctema</taxon>
    </lineage>
</organism>
<accession>A0ABR4PPD6</accession>
<evidence type="ECO:0000313" key="2">
    <source>
        <dbReference type="EMBL" id="KAL3425217.1"/>
    </source>
</evidence>
<protein>
    <submittedName>
        <fullName evidence="2">Uncharacterized protein</fullName>
    </submittedName>
</protein>
<evidence type="ECO:0000313" key="3">
    <source>
        <dbReference type="Proteomes" id="UP001629113"/>
    </source>
</evidence>
<evidence type="ECO:0000256" key="1">
    <source>
        <dbReference type="SAM" id="MobiDB-lite"/>
    </source>
</evidence>
<name>A0ABR4PPD6_9HELO</name>
<comment type="caution">
    <text evidence="2">The sequence shown here is derived from an EMBL/GenBank/DDBJ whole genome shotgun (WGS) entry which is preliminary data.</text>
</comment>